<accession>A0A7E4VSK6</accession>
<dbReference type="GO" id="GO:0004806">
    <property type="term" value="F:triacylglycerol lipase activity"/>
    <property type="evidence" value="ECO:0007669"/>
    <property type="project" value="TreeGrafter"/>
</dbReference>
<dbReference type="PANTHER" id="PTHR23025:SF3">
    <property type="entry name" value="HORMONE-SENSITIVE LIPASE"/>
    <property type="match status" value="1"/>
</dbReference>
<feature type="compositionally biased region" description="Polar residues" evidence="1">
    <location>
        <begin position="640"/>
        <end position="653"/>
    </location>
</feature>
<dbReference type="GO" id="GO:0019433">
    <property type="term" value="P:triglyceride catabolic process"/>
    <property type="evidence" value="ECO:0007669"/>
    <property type="project" value="TreeGrafter"/>
</dbReference>
<dbReference type="InterPro" id="IPR010468">
    <property type="entry name" value="HSL_N"/>
</dbReference>
<name>A0A7E4VSK6_PANRE</name>
<reference evidence="5" key="2">
    <citation type="submission" date="2020-10" db="UniProtKB">
        <authorList>
            <consortium name="WormBaseParasite"/>
        </authorList>
    </citation>
    <scope>IDENTIFICATION</scope>
</reference>
<dbReference type="GO" id="GO:0008203">
    <property type="term" value="P:cholesterol metabolic process"/>
    <property type="evidence" value="ECO:0007669"/>
    <property type="project" value="InterPro"/>
</dbReference>
<dbReference type="Pfam" id="PF06350">
    <property type="entry name" value="HSL_N"/>
    <property type="match status" value="1"/>
</dbReference>
<protein>
    <submittedName>
        <fullName evidence="5">Hormone-sensitive lipase</fullName>
    </submittedName>
</protein>
<feature type="domain" description="Hormone-sensitive lipase N-terminal" evidence="2">
    <location>
        <begin position="108"/>
        <end position="408"/>
    </location>
</feature>
<evidence type="ECO:0000313" key="4">
    <source>
        <dbReference type="Proteomes" id="UP000492821"/>
    </source>
</evidence>
<dbReference type="InterPro" id="IPR013094">
    <property type="entry name" value="AB_hydrolase_3"/>
</dbReference>
<feature type="region of interest" description="Disordered" evidence="1">
    <location>
        <begin position="709"/>
        <end position="735"/>
    </location>
</feature>
<reference evidence="4" key="1">
    <citation type="journal article" date="2013" name="Genetics">
        <title>The draft genome and transcriptome of Panagrellus redivivus are shaped by the harsh demands of a free-living lifestyle.</title>
        <authorList>
            <person name="Srinivasan J."/>
            <person name="Dillman A.R."/>
            <person name="Macchietto M.G."/>
            <person name="Heikkinen L."/>
            <person name="Lakso M."/>
            <person name="Fracchia K.M."/>
            <person name="Antoshechkin I."/>
            <person name="Mortazavi A."/>
            <person name="Wong G."/>
            <person name="Sternberg P.W."/>
        </authorList>
    </citation>
    <scope>NUCLEOTIDE SEQUENCE [LARGE SCALE GENOMIC DNA]</scope>
    <source>
        <strain evidence="4">MT8872</strain>
    </source>
</reference>
<dbReference type="InterPro" id="IPR029058">
    <property type="entry name" value="AB_hydrolase_fold"/>
</dbReference>
<evidence type="ECO:0000256" key="1">
    <source>
        <dbReference type="SAM" id="MobiDB-lite"/>
    </source>
</evidence>
<feature type="domain" description="Alpha/beta hydrolase fold-3" evidence="3">
    <location>
        <begin position="424"/>
        <end position="566"/>
    </location>
</feature>
<evidence type="ECO:0000259" key="2">
    <source>
        <dbReference type="Pfam" id="PF06350"/>
    </source>
</evidence>
<dbReference type="PANTHER" id="PTHR23025">
    <property type="entry name" value="TRIACYLGLYCEROL LIPASE"/>
    <property type="match status" value="1"/>
</dbReference>
<dbReference type="WBParaSite" id="Pan_g24111.t1">
    <property type="protein sequence ID" value="Pan_g24111.t1"/>
    <property type="gene ID" value="Pan_g24111"/>
</dbReference>
<evidence type="ECO:0000313" key="5">
    <source>
        <dbReference type="WBParaSite" id="Pan_g24111.t1"/>
    </source>
</evidence>
<dbReference type="AlphaFoldDB" id="A0A7E4VSK6"/>
<feature type="domain" description="Alpha/beta hydrolase fold-3" evidence="3">
    <location>
        <begin position="866"/>
        <end position="934"/>
    </location>
</feature>
<dbReference type="Gene3D" id="3.40.50.1820">
    <property type="entry name" value="alpha/beta hydrolase"/>
    <property type="match status" value="2"/>
</dbReference>
<keyword evidence="4" id="KW-1185">Reference proteome</keyword>
<sequence length="962" mass="106130">MRDLSAVLTTTWVYERVLSVAIPFLHIAFQMHFFRTIVARFLAVIFGKPHPALLQFHYSPPTTIDNTTCQSVIDGADKTPKPIVCHQKMTSNKSMLGPRLSVQRDAVFSLLKQLATDNKLHFNSANSSSYGTRIAECCSEIEISSDVLQDLVKQMNAVCHKCDYDENTPGNGFRSLICVCDMAALQLISILRFVTDNRTTMMFRISHYCKEIEGFGAVLRFLIMSFQQVVAGLDSFEENSLFPPLDGDYEQYNGFFRGIENLDTSCFYARPLGFQFSQSVMRVFRVIGFVLATYSLSWEKGQGPINSLIHSSKYLISPEQRALRIVKVIRESDIEFCKGFWNLSEIGSMSKWFGPALAISETREVGLLGPLPLLSKVGEVILIPEPSAHTGRRPVPYRILSDVHRQGLSPQNASQKHPLSPYLVIHCHGGGYVATSSQSHETYLRSWAKSLNCPLVSIDYSLAPENPYPRATEEVLYSYAYILNNPDKFGWTGEKIVMTGDSAGGNLIVSVTLNLIQISAARLPDGLVPIYTPFLFQYLPSPSRVLSFMDPLLHMGVVIRCAAAYTGAIVAEEDAETKEATFSGKSFENGHKSLFEYVGDLQRNTNNSFIDVSAGSQSILSLINVSNKWSSQPAGEPQHVGNTTVGESPSPRVSNNFEEPADDIEEDGDNTIQTVQIASDPSNIYLSATNYDRGLIDYLQLHPLTKDSLHVNDDSKPEGSQQVDSAHSDNDACVNGTHAPVKISLTMPNDSDSGCTNGSSDPDDCAFEDAVANHNPCTPAAKSAVVPKQQLSRKKRTLSQTLTDTAALAAGHAYDNITDWFEAPGTPIGFNDKQKLNRAVTLTPQMAAKAQQEEASESQSRFSNLLKLNLPRDPLISPMYASDDLLKQLPPCWFVACHLDPLLDDTIMFARKLRKAAGQVKRVDLLDSVPHGFLNFTLVSPDCREGSKLCVSRIREALGATN</sequence>
<dbReference type="SUPFAM" id="SSF53474">
    <property type="entry name" value="alpha/beta-Hydrolases"/>
    <property type="match status" value="1"/>
</dbReference>
<proteinExistence type="predicted"/>
<organism evidence="4 5">
    <name type="scientific">Panagrellus redivivus</name>
    <name type="common">Microworm</name>
    <dbReference type="NCBI Taxonomy" id="6233"/>
    <lineage>
        <taxon>Eukaryota</taxon>
        <taxon>Metazoa</taxon>
        <taxon>Ecdysozoa</taxon>
        <taxon>Nematoda</taxon>
        <taxon>Chromadorea</taxon>
        <taxon>Rhabditida</taxon>
        <taxon>Tylenchina</taxon>
        <taxon>Panagrolaimomorpha</taxon>
        <taxon>Panagrolaimoidea</taxon>
        <taxon>Panagrolaimidae</taxon>
        <taxon>Panagrellus</taxon>
    </lineage>
</organism>
<dbReference type="Proteomes" id="UP000492821">
    <property type="component" value="Unassembled WGS sequence"/>
</dbReference>
<feature type="region of interest" description="Disordered" evidence="1">
    <location>
        <begin position="631"/>
        <end position="653"/>
    </location>
</feature>
<dbReference type="GO" id="GO:0005829">
    <property type="term" value="C:cytosol"/>
    <property type="evidence" value="ECO:0007669"/>
    <property type="project" value="TreeGrafter"/>
</dbReference>
<evidence type="ECO:0000259" key="3">
    <source>
        <dbReference type="Pfam" id="PF07859"/>
    </source>
</evidence>
<dbReference type="GO" id="GO:0004771">
    <property type="term" value="F:sterol ester esterase activity"/>
    <property type="evidence" value="ECO:0007669"/>
    <property type="project" value="TreeGrafter"/>
</dbReference>
<dbReference type="Pfam" id="PF07859">
    <property type="entry name" value="Abhydrolase_3"/>
    <property type="match status" value="2"/>
</dbReference>